<keyword evidence="2" id="KW-1185">Reference proteome</keyword>
<organism evidence="1 2">
    <name type="scientific">Thermomonas carbonis</name>
    <dbReference type="NCBI Taxonomy" id="1463158"/>
    <lineage>
        <taxon>Bacteria</taxon>
        <taxon>Pseudomonadati</taxon>
        <taxon>Pseudomonadota</taxon>
        <taxon>Gammaproteobacteria</taxon>
        <taxon>Lysobacterales</taxon>
        <taxon>Lysobacteraceae</taxon>
        <taxon>Thermomonas</taxon>
    </lineage>
</organism>
<sequence>MHNAANRCGLTQALGPFPTIIAISASQNEIDISGSVADLREIGLTIRALKLLASTSFTVPALRHDPAPYDRALAEITVTQGSETSVSVQGNALRISATPERLEELASCFFFPEDARDGHHFHFELMPHDLDYSAESLALAVSVHRAGA</sequence>
<proteinExistence type="predicted"/>
<dbReference type="Proteomes" id="UP000515804">
    <property type="component" value="Chromosome"/>
</dbReference>
<evidence type="ECO:0000313" key="1">
    <source>
        <dbReference type="EMBL" id="QNN69381.1"/>
    </source>
</evidence>
<dbReference type="AlphaFoldDB" id="A0A7G9SNF6"/>
<reference evidence="1 2" key="1">
    <citation type="submission" date="2020-08" db="EMBL/GenBank/DDBJ databases">
        <title>Genome sequence of Thermomonas carbonis KCTC 42013T.</title>
        <authorList>
            <person name="Hyun D.-W."/>
            <person name="Bae J.-W."/>
        </authorList>
    </citation>
    <scope>NUCLEOTIDE SEQUENCE [LARGE SCALE GENOMIC DNA]</scope>
    <source>
        <strain evidence="1 2">KCTC 42013</strain>
    </source>
</reference>
<name>A0A7G9SNF6_9GAMM</name>
<gene>
    <name evidence="1" type="ORF">H9L16_11945</name>
</gene>
<dbReference type="KEGG" id="tcn:H9L16_11945"/>
<protein>
    <submittedName>
        <fullName evidence="1">Uncharacterized protein</fullName>
    </submittedName>
</protein>
<evidence type="ECO:0000313" key="2">
    <source>
        <dbReference type="Proteomes" id="UP000515804"/>
    </source>
</evidence>
<dbReference type="RefSeq" id="WP_187551904.1">
    <property type="nucleotide sequence ID" value="NZ_CP060719.1"/>
</dbReference>
<accession>A0A7G9SNF6</accession>
<dbReference type="EMBL" id="CP060719">
    <property type="protein sequence ID" value="QNN69381.1"/>
    <property type="molecule type" value="Genomic_DNA"/>
</dbReference>